<feature type="transmembrane region" description="Helical" evidence="9">
    <location>
        <begin position="160"/>
        <end position="178"/>
    </location>
</feature>
<name>L7VB21_MYCL1</name>
<dbReference type="RefSeq" id="WP_015355751.1">
    <property type="nucleotide sequence ID" value="NC_020133.1"/>
</dbReference>
<evidence type="ECO:0000256" key="6">
    <source>
        <dbReference type="ARBA" id="ARBA00022989"/>
    </source>
</evidence>
<feature type="transmembrane region" description="Helical" evidence="9">
    <location>
        <begin position="253"/>
        <end position="274"/>
    </location>
</feature>
<feature type="transmembrane region" description="Helical" evidence="9">
    <location>
        <begin position="356"/>
        <end position="376"/>
    </location>
</feature>
<sequence length="561" mass="59232">MRRAGTPRRPRLPDTHPDNRDQHSYPDRLDAGLWRIAGVCVLGSIMTMVDTSVVTVAQRTFVDTFGSTQAVVAWTITGYTLALAAVVPLAGWAADRFGTKRMFMGSILVFILSSLLCAIAPNIALLIASRVVQGLGGGMLAPLALTIVNREAGPKRVGRVMAVLGIPGVLAPAFGPALGGWLIDSYSWQWIFWVNLPVGVVAVGLAAVVFPRDTPAPSETFDVVGMLLLSPGLPAFLYGMSEIPIYGTVADRHVWVPAGIGIALIVGFVFHALYRADKPLIDLRLLTNRALTLANVAMFLYIVSTFGAGVLFPSYFQQLLDHTPLQAGMSLLPRGIGAALAVPLAGALVDRRGARGVFVIGVTLIATGMGVFAFGVATQRDYLPMLLIGLTILGMGMGMGCTRMPLVAVAMQSLAPNQIARGSTLIKVNQQMAAAVGTALMSVILTSQLNNGENASGASKAEILREHRPGVPLDQPVLHELSRAYSVVFVVAVVLAVLAFIPLAFLPKWSALTALSQTSSLERTPEPDAAPHGRQSPPEDTRPGAGRNSSSNDLTPSGPDG</sequence>
<feature type="domain" description="Major facilitator superfamily (MFS) profile" evidence="10">
    <location>
        <begin position="36"/>
        <end position="511"/>
    </location>
</feature>
<feature type="transmembrane region" description="Helical" evidence="9">
    <location>
        <begin position="286"/>
        <end position="311"/>
    </location>
</feature>
<dbReference type="InterPro" id="IPR011701">
    <property type="entry name" value="MFS"/>
</dbReference>
<evidence type="ECO:0000256" key="8">
    <source>
        <dbReference type="SAM" id="MobiDB-lite"/>
    </source>
</evidence>
<organism evidence="11 12">
    <name type="scientific">Mycobacterium liflandii (strain 128FXT)</name>
    <dbReference type="NCBI Taxonomy" id="459424"/>
    <lineage>
        <taxon>Bacteria</taxon>
        <taxon>Bacillati</taxon>
        <taxon>Actinomycetota</taxon>
        <taxon>Actinomycetes</taxon>
        <taxon>Mycobacteriales</taxon>
        <taxon>Mycobacteriaceae</taxon>
        <taxon>Mycobacterium</taxon>
        <taxon>Mycobacterium ulcerans group</taxon>
    </lineage>
</organism>
<dbReference type="PROSITE" id="PS50850">
    <property type="entry name" value="MFS"/>
    <property type="match status" value="1"/>
</dbReference>
<reference evidence="11 12" key="1">
    <citation type="journal article" date="2013" name="J. Bacteriol.">
        <title>Complete Genome Sequence of the Frog Pathogen Mycobacterium ulcerans Ecovar Liflandii.</title>
        <authorList>
            <person name="Tobias N.J."/>
            <person name="Doig K.D."/>
            <person name="Medema M.H."/>
            <person name="Chen H."/>
            <person name="Haring V."/>
            <person name="Moore R."/>
            <person name="Seemann T."/>
            <person name="Stinear T.P."/>
        </authorList>
    </citation>
    <scope>NUCLEOTIDE SEQUENCE [LARGE SCALE GENOMIC DNA]</scope>
    <source>
        <strain evidence="11 12">128FXT</strain>
    </source>
</reference>
<dbReference type="NCBIfam" id="TIGR00711">
    <property type="entry name" value="efflux_EmrB"/>
    <property type="match status" value="1"/>
</dbReference>
<feature type="transmembrane region" description="Helical" evidence="9">
    <location>
        <begin position="131"/>
        <end position="148"/>
    </location>
</feature>
<evidence type="ECO:0000313" key="12">
    <source>
        <dbReference type="Proteomes" id="UP000011157"/>
    </source>
</evidence>
<gene>
    <name evidence="11" type="ordered locus">MULP_02858</name>
</gene>
<evidence type="ECO:0000256" key="5">
    <source>
        <dbReference type="ARBA" id="ARBA00022692"/>
    </source>
</evidence>
<dbReference type="Gene3D" id="1.20.1720.10">
    <property type="entry name" value="Multidrug resistance protein D"/>
    <property type="match status" value="1"/>
</dbReference>
<keyword evidence="7 9" id="KW-0472">Membrane</keyword>
<keyword evidence="6 9" id="KW-1133">Transmembrane helix</keyword>
<dbReference type="AlphaFoldDB" id="L7VB21"/>
<comment type="similarity">
    <text evidence="2">Belongs to the major facilitator superfamily. EmrB family.</text>
</comment>
<evidence type="ECO:0000256" key="9">
    <source>
        <dbReference type="SAM" id="Phobius"/>
    </source>
</evidence>
<feature type="transmembrane region" description="Helical" evidence="9">
    <location>
        <begin position="102"/>
        <end position="125"/>
    </location>
</feature>
<dbReference type="GO" id="GO:0022857">
    <property type="term" value="F:transmembrane transporter activity"/>
    <property type="evidence" value="ECO:0007669"/>
    <property type="project" value="InterPro"/>
</dbReference>
<feature type="compositionally biased region" description="Basic residues" evidence="8">
    <location>
        <begin position="1"/>
        <end position="10"/>
    </location>
</feature>
<comment type="subcellular location">
    <subcellularLocation>
        <location evidence="1">Cell membrane</location>
        <topology evidence="1">Multi-pass membrane protein</topology>
    </subcellularLocation>
</comment>
<accession>L7VB21</accession>
<evidence type="ECO:0000259" key="10">
    <source>
        <dbReference type="PROSITE" id="PS50850"/>
    </source>
</evidence>
<keyword evidence="5 9" id="KW-0812">Transmembrane</keyword>
<dbReference type="InterPro" id="IPR020846">
    <property type="entry name" value="MFS_dom"/>
</dbReference>
<dbReference type="PATRIC" id="fig|459424.11.peg.2945"/>
<dbReference type="PANTHER" id="PTHR42718:SF9">
    <property type="entry name" value="MAJOR FACILITATOR SUPERFAMILY MULTIDRUG TRANSPORTER MFSC"/>
    <property type="match status" value="1"/>
</dbReference>
<feature type="transmembrane region" description="Helical" evidence="9">
    <location>
        <begin position="484"/>
        <end position="506"/>
    </location>
</feature>
<feature type="transmembrane region" description="Helical" evidence="9">
    <location>
        <begin position="32"/>
        <end position="49"/>
    </location>
</feature>
<protein>
    <submittedName>
        <fullName evidence="11">Integral membrane drug efflux protein</fullName>
    </submittedName>
</protein>
<dbReference type="SUPFAM" id="SSF103473">
    <property type="entry name" value="MFS general substrate transporter"/>
    <property type="match status" value="1"/>
</dbReference>
<dbReference type="Pfam" id="PF07690">
    <property type="entry name" value="MFS_1"/>
    <property type="match status" value="1"/>
</dbReference>
<keyword evidence="3" id="KW-0813">Transport</keyword>
<evidence type="ECO:0000313" key="11">
    <source>
        <dbReference type="EMBL" id="AGC62619.1"/>
    </source>
</evidence>
<dbReference type="HOGENOM" id="CLU_000960_28_0_11"/>
<evidence type="ECO:0000256" key="2">
    <source>
        <dbReference type="ARBA" id="ARBA00008537"/>
    </source>
</evidence>
<evidence type="ECO:0000256" key="4">
    <source>
        <dbReference type="ARBA" id="ARBA00022475"/>
    </source>
</evidence>
<keyword evidence="4" id="KW-1003">Cell membrane</keyword>
<dbReference type="EMBL" id="CP003899">
    <property type="protein sequence ID" value="AGC62619.1"/>
    <property type="molecule type" value="Genomic_DNA"/>
</dbReference>
<feature type="transmembrane region" description="Helical" evidence="9">
    <location>
        <begin position="69"/>
        <end position="90"/>
    </location>
</feature>
<proteinExistence type="inferred from homology"/>
<feature type="transmembrane region" description="Helical" evidence="9">
    <location>
        <begin position="382"/>
        <end position="411"/>
    </location>
</feature>
<feature type="compositionally biased region" description="Basic and acidic residues" evidence="8">
    <location>
        <begin position="523"/>
        <end position="542"/>
    </location>
</feature>
<dbReference type="KEGG" id="mli:MULP_02858"/>
<feature type="region of interest" description="Disordered" evidence="8">
    <location>
        <begin position="519"/>
        <end position="561"/>
    </location>
</feature>
<feature type="transmembrane region" description="Helical" evidence="9">
    <location>
        <begin position="331"/>
        <end position="349"/>
    </location>
</feature>
<dbReference type="InterPro" id="IPR004638">
    <property type="entry name" value="EmrB-like"/>
</dbReference>
<evidence type="ECO:0000256" key="3">
    <source>
        <dbReference type="ARBA" id="ARBA00022448"/>
    </source>
</evidence>
<feature type="transmembrane region" description="Helical" evidence="9">
    <location>
        <begin position="190"/>
        <end position="211"/>
    </location>
</feature>
<feature type="region of interest" description="Disordered" evidence="8">
    <location>
        <begin position="1"/>
        <end position="24"/>
    </location>
</feature>
<evidence type="ECO:0000256" key="7">
    <source>
        <dbReference type="ARBA" id="ARBA00023136"/>
    </source>
</evidence>
<dbReference type="GO" id="GO:0005886">
    <property type="term" value="C:plasma membrane"/>
    <property type="evidence" value="ECO:0007669"/>
    <property type="project" value="UniProtKB-SubCell"/>
</dbReference>
<dbReference type="InterPro" id="IPR036259">
    <property type="entry name" value="MFS_trans_sf"/>
</dbReference>
<dbReference type="Proteomes" id="UP000011157">
    <property type="component" value="Chromosome"/>
</dbReference>
<dbReference type="PANTHER" id="PTHR42718">
    <property type="entry name" value="MAJOR FACILITATOR SUPERFAMILY MULTIDRUG TRANSPORTER MFSC"/>
    <property type="match status" value="1"/>
</dbReference>
<dbReference type="Gene3D" id="1.20.1250.20">
    <property type="entry name" value="MFS general substrate transporter like domains"/>
    <property type="match status" value="1"/>
</dbReference>
<feature type="transmembrane region" description="Helical" evidence="9">
    <location>
        <begin position="223"/>
        <end position="241"/>
    </location>
</feature>
<keyword evidence="12" id="KW-1185">Reference proteome</keyword>
<dbReference type="CDD" id="cd17503">
    <property type="entry name" value="MFS_LmrB_MDR_like"/>
    <property type="match status" value="1"/>
</dbReference>
<feature type="compositionally biased region" description="Basic and acidic residues" evidence="8">
    <location>
        <begin position="11"/>
        <end position="24"/>
    </location>
</feature>
<evidence type="ECO:0000256" key="1">
    <source>
        <dbReference type="ARBA" id="ARBA00004651"/>
    </source>
</evidence>